<keyword evidence="1" id="KW-0732">Signal</keyword>
<dbReference type="RefSeq" id="WP_332288580.1">
    <property type="nucleotide sequence ID" value="NZ_JAZIBG010000019.1"/>
</dbReference>
<gene>
    <name evidence="2" type="ORF">V4F39_06925</name>
</gene>
<name>A0AAW9QDY9_9BURK</name>
<protein>
    <submittedName>
        <fullName evidence="2">Uncharacterized protein</fullName>
    </submittedName>
</protein>
<dbReference type="PROSITE" id="PS51257">
    <property type="entry name" value="PROKAR_LIPOPROTEIN"/>
    <property type="match status" value="1"/>
</dbReference>
<sequence length="114" mass="12119">MVVKKLVVYIALLAATAHAGAVSCIGVPKGVSLDGETGDVLVEEISPMRWARLCSIRNDANGITASVCKGYLSALLAAQASGRSVMTYTRSTVECGAHPPWQFLQGFYFLTLLN</sequence>
<dbReference type="Proteomes" id="UP001336250">
    <property type="component" value="Unassembled WGS sequence"/>
</dbReference>
<evidence type="ECO:0000256" key="1">
    <source>
        <dbReference type="SAM" id="SignalP"/>
    </source>
</evidence>
<evidence type="ECO:0000313" key="3">
    <source>
        <dbReference type="Proteomes" id="UP001336250"/>
    </source>
</evidence>
<keyword evidence="3" id="KW-1185">Reference proteome</keyword>
<reference evidence="2 3" key="1">
    <citation type="submission" date="2024-02" db="EMBL/GenBank/DDBJ databases">
        <title>Genome sequence of Aquincola sp. MAHUQ-54.</title>
        <authorList>
            <person name="Huq M.A."/>
        </authorList>
    </citation>
    <scope>NUCLEOTIDE SEQUENCE [LARGE SCALE GENOMIC DNA]</scope>
    <source>
        <strain evidence="2 3">MAHUQ-54</strain>
    </source>
</reference>
<dbReference type="AlphaFoldDB" id="A0AAW9QDY9"/>
<proteinExistence type="predicted"/>
<dbReference type="EMBL" id="JAZIBG010000019">
    <property type="protein sequence ID" value="MEF7613639.1"/>
    <property type="molecule type" value="Genomic_DNA"/>
</dbReference>
<organism evidence="2 3">
    <name type="scientific">Aquincola agrisoli</name>
    <dbReference type="NCBI Taxonomy" id="3119538"/>
    <lineage>
        <taxon>Bacteria</taxon>
        <taxon>Pseudomonadati</taxon>
        <taxon>Pseudomonadota</taxon>
        <taxon>Betaproteobacteria</taxon>
        <taxon>Burkholderiales</taxon>
        <taxon>Sphaerotilaceae</taxon>
        <taxon>Aquincola</taxon>
    </lineage>
</organism>
<evidence type="ECO:0000313" key="2">
    <source>
        <dbReference type="EMBL" id="MEF7613639.1"/>
    </source>
</evidence>
<comment type="caution">
    <text evidence="2">The sequence shown here is derived from an EMBL/GenBank/DDBJ whole genome shotgun (WGS) entry which is preliminary data.</text>
</comment>
<feature type="signal peptide" evidence="1">
    <location>
        <begin position="1"/>
        <end position="19"/>
    </location>
</feature>
<feature type="chain" id="PRO_5043970513" evidence="1">
    <location>
        <begin position="20"/>
        <end position="114"/>
    </location>
</feature>
<accession>A0AAW9QDY9</accession>